<organism evidence="12 13">
    <name type="scientific">Ganoderma sinense ZZ0214-1</name>
    <dbReference type="NCBI Taxonomy" id="1077348"/>
    <lineage>
        <taxon>Eukaryota</taxon>
        <taxon>Fungi</taxon>
        <taxon>Dikarya</taxon>
        <taxon>Basidiomycota</taxon>
        <taxon>Agaricomycotina</taxon>
        <taxon>Agaricomycetes</taxon>
        <taxon>Polyporales</taxon>
        <taxon>Polyporaceae</taxon>
        <taxon>Ganoderma</taxon>
    </lineage>
</organism>
<dbReference type="InterPro" id="IPR021109">
    <property type="entry name" value="Peptidase_aspartic_dom_sf"/>
</dbReference>
<dbReference type="Proteomes" id="UP000230002">
    <property type="component" value="Unassembled WGS sequence"/>
</dbReference>
<dbReference type="SUPFAM" id="SSF53098">
    <property type="entry name" value="Ribonuclease H-like"/>
    <property type="match status" value="1"/>
</dbReference>
<keyword evidence="7" id="KW-0694">RNA-binding</keyword>
<evidence type="ECO:0000313" key="13">
    <source>
        <dbReference type="Proteomes" id="UP000230002"/>
    </source>
</evidence>
<dbReference type="Gene3D" id="3.30.70.270">
    <property type="match status" value="1"/>
</dbReference>
<dbReference type="PANTHER" id="PTHR37984:SF5">
    <property type="entry name" value="PROTEIN NYNRIN-LIKE"/>
    <property type="match status" value="1"/>
</dbReference>
<dbReference type="SUPFAM" id="SSF56672">
    <property type="entry name" value="DNA/RNA polymerases"/>
    <property type="match status" value="1"/>
</dbReference>
<dbReference type="Gene3D" id="3.10.10.10">
    <property type="entry name" value="HIV Type 1 Reverse Transcriptase, subunit A, domain 1"/>
    <property type="match status" value="1"/>
</dbReference>
<evidence type="ECO:0000256" key="4">
    <source>
        <dbReference type="ARBA" id="ARBA00022722"/>
    </source>
</evidence>
<keyword evidence="5" id="KW-0255">Endonuclease</keyword>
<accession>A0A2G8SMK0</accession>
<evidence type="ECO:0000259" key="11">
    <source>
        <dbReference type="PROSITE" id="PS50994"/>
    </source>
</evidence>
<dbReference type="GO" id="GO:0003964">
    <property type="term" value="F:RNA-directed DNA polymerase activity"/>
    <property type="evidence" value="ECO:0007669"/>
    <property type="project" value="UniProtKB-KW"/>
</dbReference>
<dbReference type="InterPro" id="IPR000477">
    <property type="entry name" value="RT_dom"/>
</dbReference>
<keyword evidence="6" id="KW-0378">Hydrolase</keyword>
<feature type="compositionally biased region" description="Low complexity" evidence="9">
    <location>
        <begin position="196"/>
        <end position="215"/>
    </location>
</feature>
<dbReference type="GO" id="GO:0015074">
    <property type="term" value="P:DNA integration"/>
    <property type="evidence" value="ECO:0007669"/>
    <property type="project" value="InterPro"/>
</dbReference>
<dbReference type="Pfam" id="PF13650">
    <property type="entry name" value="Asp_protease_2"/>
    <property type="match status" value="1"/>
</dbReference>
<feature type="domain" description="Integrase catalytic" evidence="11">
    <location>
        <begin position="1075"/>
        <end position="1250"/>
    </location>
</feature>
<evidence type="ECO:0000259" key="10">
    <source>
        <dbReference type="PROSITE" id="PS50878"/>
    </source>
</evidence>
<feature type="domain" description="Reverse transcriptase" evidence="10">
    <location>
        <begin position="556"/>
        <end position="735"/>
    </location>
</feature>
<protein>
    <recommendedName>
        <fullName evidence="1">RNA-directed DNA polymerase</fullName>
        <ecNumber evidence="1">2.7.7.49</ecNumber>
    </recommendedName>
</protein>
<dbReference type="PROSITE" id="PS50994">
    <property type="entry name" value="INTEGRASE"/>
    <property type="match status" value="1"/>
</dbReference>
<dbReference type="CDD" id="cd09274">
    <property type="entry name" value="RNase_HI_RT_Ty3"/>
    <property type="match status" value="1"/>
</dbReference>
<name>A0A2G8SMK0_9APHY</name>
<dbReference type="InterPro" id="IPR043128">
    <property type="entry name" value="Rev_trsase/Diguanyl_cyclase"/>
</dbReference>
<dbReference type="Gene3D" id="2.40.70.10">
    <property type="entry name" value="Acid Proteases"/>
    <property type="match status" value="1"/>
</dbReference>
<comment type="caution">
    <text evidence="12">The sequence shown here is derived from an EMBL/GenBank/DDBJ whole genome shotgun (WGS) entry which is preliminary data.</text>
</comment>
<keyword evidence="4" id="KW-0540">Nuclease</keyword>
<dbReference type="Pfam" id="PF17921">
    <property type="entry name" value="Integrase_H2C2"/>
    <property type="match status" value="1"/>
</dbReference>
<evidence type="ECO:0000256" key="2">
    <source>
        <dbReference type="ARBA" id="ARBA00022679"/>
    </source>
</evidence>
<evidence type="ECO:0000313" key="12">
    <source>
        <dbReference type="EMBL" id="PIL34997.1"/>
    </source>
</evidence>
<dbReference type="Pfam" id="PF17917">
    <property type="entry name" value="RT_RNaseH"/>
    <property type="match status" value="1"/>
</dbReference>
<gene>
    <name evidence="12" type="ORF">GSI_02784</name>
</gene>
<dbReference type="EC" id="2.7.7.49" evidence="1"/>
<feature type="region of interest" description="Disordered" evidence="9">
    <location>
        <begin position="181"/>
        <end position="276"/>
    </location>
</feature>
<dbReference type="Gene3D" id="1.10.340.70">
    <property type="match status" value="1"/>
</dbReference>
<dbReference type="GO" id="GO:0016787">
    <property type="term" value="F:hydrolase activity"/>
    <property type="evidence" value="ECO:0007669"/>
    <property type="project" value="UniProtKB-KW"/>
</dbReference>
<dbReference type="Pfam" id="PF00665">
    <property type="entry name" value="rve"/>
    <property type="match status" value="1"/>
</dbReference>
<dbReference type="InterPro" id="IPR012337">
    <property type="entry name" value="RNaseH-like_sf"/>
</dbReference>
<dbReference type="InterPro" id="IPR041373">
    <property type="entry name" value="RT_RNaseH"/>
</dbReference>
<evidence type="ECO:0000256" key="1">
    <source>
        <dbReference type="ARBA" id="ARBA00012493"/>
    </source>
</evidence>
<dbReference type="InterPro" id="IPR043502">
    <property type="entry name" value="DNA/RNA_pol_sf"/>
</dbReference>
<dbReference type="Gene3D" id="3.30.420.10">
    <property type="entry name" value="Ribonuclease H-like superfamily/Ribonuclease H"/>
    <property type="match status" value="1"/>
</dbReference>
<dbReference type="CDD" id="cd00303">
    <property type="entry name" value="retropepsin_like"/>
    <property type="match status" value="1"/>
</dbReference>
<proteinExistence type="predicted"/>
<dbReference type="GO" id="GO:0004519">
    <property type="term" value="F:endonuclease activity"/>
    <property type="evidence" value="ECO:0007669"/>
    <property type="project" value="UniProtKB-KW"/>
</dbReference>
<keyword evidence="13" id="KW-1185">Reference proteome</keyword>
<feature type="compositionally biased region" description="Acidic residues" evidence="9">
    <location>
        <begin position="251"/>
        <end position="271"/>
    </location>
</feature>
<dbReference type="EMBL" id="AYKW01000004">
    <property type="protein sequence ID" value="PIL34997.1"/>
    <property type="molecule type" value="Genomic_DNA"/>
</dbReference>
<dbReference type="GO" id="GO:0005634">
    <property type="term" value="C:nucleus"/>
    <property type="evidence" value="ECO:0007669"/>
    <property type="project" value="UniProtKB-ARBA"/>
</dbReference>
<evidence type="ECO:0000256" key="3">
    <source>
        <dbReference type="ARBA" id="ARBA00022695"/>
    </source>
</evidence>
<evidence type="ECO:0000256" key="6">
    <source>
        <dbReference type="ARBA" id="ARBA00022801"/>
    </source>
</evidence>
<evidence type="ECO:0000256" key="5">
    <source>
        <dbReference type="ARBA" id="ARBA00022759"/>
    </source>
</evidence>
<dbReference type="PROSITE" id="PS50878">
    <property type="entry name" value="RT_POL"/>
    <property type="match status" value="1"/>
</dbReference>
<dbReference type="STRING" id="1077348.A0A2G8SMK0"/>
<keyword evidence="3" id="KW-0548">Nucleotidyltransferase</keyword>
<dbReference type="InterPro" id="IPR041588">
    <property type="entry name" value="Integrase_H2C2"/>
</dbReference>
<evidence type="ECO:0000256" key="7">
    <source>
        <dbReference type="ARBA" id="ARBA00022884"/>
    </source>
</evidence>
<reference evidence="12 13" key="1">
    <citation type="journal article" date="2015" name="Sci. Rep.">
        <title>Chromosome-level genome map provides insights into diverse defense mechanisms in the medicinal fungus Ganoderma sinense.</title>
        <authorList>
            <person name="Zhu Y."/>
            <person name="Xu J."/>
            <person name="Sun C."/>
            <person name="Zhou S."/>
            <person name="Xu H."/>
            <person name="Nelson D.R."/>
            <person name="Qian J."/>
            <person name="Song J."/>
            <person name="Luo H."/>
            <person name="Xiang L."/>
            <person name="Li Y."/>
            <person name="Xu Z."/>
            <person name="Ji A."/>
            <person name="Wang L."/>
            <person name="Lu S."/>
            <person name="Hayward A."/>
            <person name="Sun W."/>
            <person name="Li X."/>
            <person name="Schwartz D.C."/>
            <person name="Wang Y."/>
            <person name="Chen S."/>
        </authorList>
    </citation>
    <scope>NUCLEOTIDE SEQUENCE [LARGE SCALE GENOMIC DNA]</scope>
    <source>
        <strain evidence="12 13">ZZ0214-1</strain>
    </source>
</reference>
<evidence type="ECO:0000256" key="8">
    <source>
        <dbReference type="ARBA" id="ARBA00022918"/>
    </source>
</evidence>
<evidence type="ECO:0000256" key="9">
    <source>
        <dbReference type="SAM" id="MobiDB-lite"/>
    </source>
</evidence>
<dbReference type="InterPro" id="IPR001584">
    <property type="entry name" value="Integrase_cat-core"/>
</dbReference>
<dbReference type="Pfam" id="PF00078">
    <property type="entry name" value="RVT_1"/>
    <property type="match status" value="1"/>
</dbReference>
<sequence>MDHTDAPTNTSAATAPNPSELLAAHLPTEVYQALEHILRDLDQRVSAPQPAPPPALTTDDFRRSLEQAFASANFTIQTTVPVPMTTAPVQPRPGTLKVEAPHFHGKETKDIGAWLSLTEDYLHGQHIPEADWLLQVPMLFRNEVLRCDRLANFLVHLPPEQARDICRDNPKNVEEIYFSARQQKKQKHRSSYSLFPSLPTPTAAAPTTSTSSSDPQPMDLDAMETQLGLRGAKSGSQPGSTKGLHLLTTVPEEDESGSEKEEGESTEEESVDEYKDELYTPGELHVFSLEDGEMSKQELPVYYLQIPSNKNTHWVQLYRTASIIDTGAACCYLKPSTAHKAGINLFPITKRLVRGAGQTTTSNLGRFRVKLGGIVRPMLAYVLDDDRLRYDLVIGLDWLRRHNAQPEWNTNVWFITDKDTAQTAVLTPSSSPDSVWSLPSNRPPHRCCKRGRCHSAAFPMALEMMAMIEEVDETPPHQGPKKRLAMAAKNLGERIRSKAKEKFPWLFCSKVKYDEIPKGRVTHTIDTRDAQPVRARGRPHSPPEHEEVCQFMEDGLRDGIIEPSESPWSAPIIFAKKKDGTNRICVDYRRLNAVTVKNAYPLPRIDDTYQHLHGARFFTMLDLKSGYWQIPIDPASWEKTAFEMRYGQYQFRVMEFGLCNAPATFQRFMNNVLRPYLDRCAMVYLDDIIIYSPTEQQHVQDVMCVLSALHSNSLVLNEKKCRFASPKIEYLGHIISVDGVRPEPKKVAAITDWPVSDNGFARAAGPLYELLKGSPHKGAPVQCYPRPWHLFVINTDASGDAIGGILHQSDKDFREGKEAEDHFCFKESMLHPIAYKSCQMTPTEQRYSAQEREMLAIDYCLQKWHGYVEGSPIIVRTDHESLKYFLTQKHLGRRLARFADNIMHFNVKIVYRPGRNQLAADALSRCPGHTDVPNSETLGSLFAHPLDSSAAAPATTDLPDEPAFRTLEIWRCELVVDSTVFPAQHGFVAQGGLLWRCRHNRAGEVMVRVPTTLTDARAVIRDVHQEIGHLGVHAVTDALQSRVWIPFLMEHVRDVVSRCNSCQFTRREAPKPGPLHPLPRVDTFDCWAFDWIGPLHKSQRGNEYILTSIDHSTDLTYATAHPRRSHEAVLQLLCQIITSHGKLKTVLTNNGEEFLTYAFQNYLHHLGIKHLHTTPYHPQTNGRLEKFNDNFVQTLARYIAPDHQDKWDNYVPDALLAHRAHVNSSTGASSAFLTYGRELRLPTEVTYDTLQRPPTDEEIEALQRQRLEHVQNLERFHAEANAKGLQHLEKEASKRENTYHDRALDIGDLVLRRSENPTKLHPRWDGPFIIQDLTDRNTYQLHTCNGYVLRTLYNGERLKRYKPSEPEPNLWYSSAELQRCDAKACFECDLRDRRAG</sequence>
<dbReference type="SUPFAM" id="SSF50630">
    <property type="entry name" value="Acid proteases"/>
    <property type="match status" value="1"/>
</dbReference>
<dbReference type="PANTHER" id="PTHR37984">
    <property type="entry name" value="PROTEIN CBG26694"/>
    <property type="match status" value="1"/>
</dbReference>
<dbReference type="InterPro" id="IPR036397">
    <property type="entry name" value="RNaseH_sf"/>
</dbReference>
<keyword evidence="2" id="KW-0808">Transferase</keyword>
<dbReference type="GO" id="GO:0003723">
    <property type="term" value="F:RNA binding"/>
    <property type="evidence" value="ECO:0007669"/>
    <property type="project" value="UniProtKB-KW"/>
</dbReference>
<dbReference type="OrthoDB" id="3250101at2759"/>
<keyword evidence="8" id="KW-0695">RNA-directed DNA polymerase</keyword>
<dbReference type="InterPro" id="IPR050951">
    <property type="entry name" value="Retrovirus_Pol_polyprotein"/>
</dbReference>
<dbReference type="CDD" id="cd01647">
    <property type="entry name" value="RT_LTR"/>
    <property type="match status" value="1"/>
</dbReference>